<name>X1QY16_9ZZZZ</name>
<dbReference type="AlphaFoldDB" id="X1QY16"/>
<gene>
    <name evidence="1" type="ORF">S12H4_21958</name>
</gene>
<sequence>ADFLLSAIPYEKLLSLQYRAQPQDRPEILYDIGDGDYQPLSSISVGQKCTAMLLMALSDGLIPIVIDQPEDSLDIRSVWDDMCTKLRAGKEDRQFIFTTHNSSLAVASDTDCYLILEGDASHGRLVHLGSLDHDPLGEEVMKYLEGGKETYSLKFDKYGGVLS</sequence>
<dbReference type="EMBL" id="BARW01011371">
    <property type="protein sequence ID" value="GAI73173.1"/>
    <property type="molecule type" value="Genomic_DNA"/>
</dbReference>
<dbReference type="InterPro" id="IPR027417">
    <property type="entry name" value="P-loop_NTPase"/>
</dbReference>
<organism evidence="1">
    <name type="scientific">marine sediment metagenome</name>
    <dbReference type="NCBI Taxonomy" id="412755"/>
    <lineage>
        <taxon>unclassified sequences</taxon>
        <taxon>metagenomes</taxon>
        <taxon>ecological metagenomes</taxon>
    </lineage>
</organism>
<proteinExistence type="predicted"/>
<feature type="non-terminal residue" evidence="1">
    <location>
        <position position="1"/>
    </location>
</feature>
<comment type="caution">
    <text evidence="1">The sequence shown here is derived from an EMBL/GenBank/DDBJ whole genome shotgun (WGS) entry which is preliminary data.</text>
</comment>
<reference evidence="1" key="1">
    <citation type="journal article" date="2014" name="Front. Microbiol.">
        <title>High frequency of phylogenetically diverse reductive dehalogenase-homologous genes in deep subseafloor sedimentary metagenomes.</title>
        <authorList>
            <person name="Kawai M."/>
            <person name="Futagami T."/>
            <person name="Toyoda A."/>
            <person name="Takaki Y."/>
            <person name="Nishi S."/>
            <person name="Hori S."/>
            <person name="Arai W."/>
            <person name="Tsubouchi T."/>
            <person name="Morono Y."/>
            <person name="Uchiyama I."/>
            <person name="Ito T."/>
            <person name="Fujiyama A."/>
            <person name="Inagaki F."/>
            <person name="Takami H."/>
        </authorList>
    </citation>
    <scope>NUCLEOTIDE SEQUENCE</scope>
    <source>
        <strain evidence="1">Expedition CK06-06</strain>
    </source>
</reference>
<protein>
    <submittedName>
        <fullName evidence="1">Uncharacterized protein</fullName>
    </submittedName>
</protein>
<dbReference type="Gene3D" id="3.40.50.300">
    <property type="entry name" value="P-loop containing nucleotide triphosphate hydrolases"/>
    <property type="match status" value="1"/>
</dbReference>
<accession>X1QY16</accession>
<dbReference type="SUPFAM" id="SSF52540">
    <property type="entry name" value="P-loop containing nucleoside triphosphate hydrolases"/>
    <property type="match status" value="1"/>
</dbReference>
<evidence type="ECO:0000313" key="1">
    <source>
        <dbReference type="EMBL" id="GAI73173.1"/>
    </source>
</evidence>